<accession>A0AAU9RA57</accession>
<protein>
    <submittedName>
        <fullName evidence="1">Uncharacterized protein</fullName>
    </submittedName>
</protein>
<keyword evidence="2" id="KW-1185">Reference proteome</keyword>
<evidence type="ECO:0000313" key="2">
    <source>
        <dbReference type="Proteomes" id="UP000836841"/>
    </source>
</evidence>
<name>A0AAU9RA57_THLAR</name>
<evidence type="ECO:0000313" key="1">
    <source>
        <dbReference type="EMBL" id="CAH2035434.1"/>
    </source>
</evidence>
<organism evidence="1 2">
    <name type="scientific">Thlaspi arvense</name>
    <name type="common">Field penny-cress</name>
    <dbReference type="NCBI Taxonomy" id="13288"/>
    <lineage>
        <taxon>Eukaryota</taxon>
        <taxon>Viridiplantae</taxon>
        <taxon>Streptophyta</taxon>
        <taxon>Embryophyta</taxon>
        <taxon>Tracheophyta</taxon>
        <taxon>Spermatophyta</taxon>
        <taxon>Magnoliopsida</taxon>
        <taxon>eudicotyledons</taxon>
        <taxon>Gunneridae</taxon>
        <taxon>Pentapetalae</taxon>
        <taxon>rosids</taxon>
        <taxon>malvids</taxon>
        <taxon>Brassicales</taxon>
        <taxon>Brassicaceae</taxon>
        <taxon>Thlaspideae</taxon>
        <taxon>Thlaspi</taxon>
    </lineage>
</organism>
<sequence>MLVFSSVRAVKVRDFAVALRQFRRVFPIVRWWFGRRFLAVIGLASNVVPPSTVDVCSVSGVGSAVLEEFKLLTMMTSFLVLVVSWVQIEAADLTWRPFTFRGRYFSQFFKLGIGG</sequence>
<dbReference type="Proteomes" id="UP000836841">
    <property type="component" value="Chromosome 1"/>
</dbReference>
<dbReference type="EMBL" id="OU466857">
    <property type="protein sequence ID" value="CAH2035434.1"/>
    <property type="molecule type" value="Genomic_DNA"/>
</dbReference>
<dbReference type="AlphaFoldDB" id="A0AAU9RA57"/>
<proteinExistence type="predicted"/>
<gene>
    <name evidence="1" type="ORF">TAV2_LOCUS949</name>
</gene>
<reference evidence="1 2" key="1">
    <citation type="submission" date="2022-03" db="EMBL/GenBank/DDBJ databases">
        <authorList>
            <person name="Nunn A."/>
            <person name="Chopra R."/>
            <person name="Nunn A."/>
            <person name="Contreras Garrido A."/>
        </authorList>
    </citation>
    <scope>NUCLEOTIDE SEQUENCE [LARGE SCALE GENOMIC DNA]</scope>
</reference>